<dbReference type="GO" id="GO:0016020">
    <property type="term" value="C:membrane"/>
    <property type="evidence" value="ECO:0007669"/>
    <property type="project" value="InterPro"/>
</dbReference>
<keyword evidence="3" id="KW-1015">Disulfide bond</keyword>
<dbReference type="PANTHER" id="PTHR48409">
    <property type="entry name" value="GLYCOSYLTRANSFERASE FAMILY PROTEIN 64 C3"/>
    <property type="match status" value="1"/>
</dbReference>
<evidence type="ECO:0000259" key="5">
    <source>
        <dbReference type="Pfam" id="PF09258"/>
    </source>
</evidence>
<dbReference type="Pfam" id="PF09258">
    <property type="entry name" value="Glyco_transf_64"/>
    <property type="match status" value="1"/>
</dbReference>
<keyword evidence="2" id="KW-0808">Transferase</keyword>
<feature type="non-terminal residue" evidence="6">
    <location>
        <position position="1"/>
    </location>
</feature>
<keyword evidence="7" id="KW-1185">Reference proteome</keyword>
<name>A0A843V1A1_COLES</name>
<dbReference type="EMBL" id="NMUH01001097">
    <property type="protein sequence ID" value="MQL88876.1"/>
    <property type="molecule type" value="Genomic_DNA"/>
</dbReference>
<sequence length="179" mass="19226">LDLSRRTWIYTVHPDRYSIVLTKFMIVGADYLLRYSCGRGEGMAAARAVVDAETNCEDILMNFVVAMETRKGPLLVGGRHVRDWGDVRNEGGAGKGRGGGRGGSVGGAKEAGFRALSGVEAVGLSAKGDHRKRRGDCIREFHRALGVMPLRYSFGKVVDGVGEQGLCEKAGKLVPCDAQ</sequence>
<evidence type="ECO:0000313" key="7">
    <source>
        <dbReference type="Proteomes" id="UP000652761"/>
    </source>
</evidence>
<dbReference type="AlphaFoldDB" id="A0A843V1A1"/>
<accession>A0A843V1A1</accession>
<feature type="compositionally biased region" description="Gly residues" evidence="4">
    <location>
        <begin position="91"/>
        <end position="106"/>
    </location>
</feature>
<dbReference type="GO" id="GO:0016757">
    <property type="term" value="F:glycosyltransferase activity"/>
    <property type="evidence" value="ECO:0007669"/>
    <property type="project" value="InterPro"/>
</dbReference>
<reference evidence="6" key="1">
    <citation type="submission" date="2017-07" db="EMBL/GenBank/DDBJ databases">
        <title>Taro Niue Genome Assembly and Annotation.</title>
        <authorList>
            <person name="Atibalentja N."/>
            <person name="Keating K."/>
            <person name="Fields C.J."/>
        </authorList>
    </citation>
    <scope>NUCLEOTIDE SEQUENCE</scope>
    <source>
        <strain evidence="6">Niue_2</strain>
        <tissue evidence="6">Leaf</tissue>
    </source>
</reference>
<feature type="region of interest" description="Disordered" evidence="4">
    <location>
        <begin position="87"/>
        <end position="106"/>
    </location>
</feature>
<dbReference type="PANTHER" id="PTHR48409:SF1">
    <property type="entry name" value="GLYCOSYLTRANSFERASE FAMILY PROTEIN 64 C3"/>
    <property type="match status" value="1"/>
</dbReference>
<evidence type="ECO:0000256" key="4">
    <source>
        <dbReference type="SAM" id="MobiDB-lite"/>
    </source>
</evidence>
<dbReference type="InterPro" id="IPR015338">
    <property type="entry name" value="GT64_dom"/>
</dbReference>
<dbReference type="InterPro" id="IPR053318">
    <property type="entry name" value="GT64"/>
</dbReference>
<comment type="similarity">
    <text evidence="1">Belongs to the glycosyltransferase 64 family.</text>
</comment>
<dbReference type="OrthoDB" id="5954868at2759"/>
<comment type="caution">
    <text evidence="6">The sequence shown here is derived from an EMBL/GenBank/DDBJ whole genome shotgun (WGS) entry which is preliminary data.</text>
</comment>
<gene>
    <name evidence="6" type="ORF">Taro_021449</name>
</gene>
<proteinExistence type="inferred from homology"/>
<organism evidence="6 7">
    <name type="scientific">Colocasia esculenta</name>
    <name type="common">Wild taro</name>
    <name type="synonym">Arum esculentum</name>
    <dbReference type="NCBI Taxonomy" id="4460"/>
    <lineage>
        <taxon>Eukaryota</taxon>
        <taxon>Viridiplantae</taxon>
        <taxon>Streptophyta</taxon>
        <taxon>Embryophyta</taxon>
        <taxon>Tracheophyta</taxon>
        <taxon>Spermatophyta</taxon>
        <taxon>Magnoliopsida</taxon>
        <taxon>Liliopsida</taxon>
        <taxon>Araceae</taxon>
        <taxon>Aroideae</taxon>
        <taxon>Colocasieae</taxon>
        <taxon>Colocasia</taxon>
    </lineage>
</organism>
<evidence type="ECO:0000256" key="3">
    <source>
        <dbReference type="ARBA" id="ARBA00023157"/>
    </source>
</evidence>
<evidence type="ECO:0000256" key="2">
    <source>
        <dbReference type="ARBA" id="ARBA00022679"/>
    </source>
</evidence>
<dbReference type="Gene3D" id="3.90.550.10">
    <property type="entry name" value="Spore Coat Polysaccharide Biosynthesis Protein SpsA, Chain A"/>
    <property type="match status" value="1"/>
</dbReference>
<feature type="domain" description="Glycosyl transferase 64" evidence="5">
    <location>
        <begin position="2"/>
        <end position="157"/>
    </location>
</feature>
<protein>
    <recommendedName>
        <fullName evidence="5">Glycosyl transferase 64 domain-containing protein</fullName>
    </recommendedName>
</protein>
<dbReference type="InterPro" id="IPR029044">
    <property type="entry name" value="Nucleotide-diphossugar_trans"/>
</dbReference>
<dbReference type="Proteomes" id="UP000652761">
    <property type="component" value="Unassembled WGS sequence"/>
</dbReference>
<evidence type="ECO:0000256" key="1">
    <source>
        <dbReference type="ARBA" id="ARBA00008700"/>
    </source>
</evidence>
<evidence type="ECO:0000313" key="6">
    <source>
        <dbReference type="EMBL" id="MQL88876.1"/>
    </source>
</evidence>